<proteinExistence type="predicted"/>
<dbReference type="EMBL" id="MFQZ01000010">
    <property type="protein sequence ID" value="OGH87603.1"/>
    <property type="molecule type" value="Genomic_DNA"/>
</dbReference>
<dbReference type="AlphaFoldDB" id="A0A1F6NV62"/>
<evidence type="ECO:0000313" key="2">
    <source>
        <dbReference type="Proteomes" id="UP000177907"/>
    </source>
</evidence>
<organism evidence="1 2">
    <name type="scientific">Candidatus Magasanikbacteria bacterium RIFOXYC2_FULL_42_28</name>
    <dbReference type="NCBI Taxonomy" id="1798704"/>
    <lineage>
        <taxon>Bacteria</taxon>
        <taxon>Candidatus Magasanikiibacteriota</taxon>
    </lineage>
</organism>
<evidence type="ECO:0000313" key="1">
    <source>
        <dbReference type="EMBL" id="OGH87603.1"/>
    </source>
</evidence>
<gene>
    <name evidence="1" type="ORF">A3J93_03705</name>
</gene>
<comment type="caution">
    <text evidence="1">The sequence shown here is derived from an EMBL/GenBank/DDBJ whole genome shotgun (WGS) entry which is preliminary data.</text>
</comment>
<accession>A0A1F6NV62</accession>
<sequence length="342" mass="37838">MDNNTKQPTILVKKSDGTFARMSLGEIKKMKVGKITAPSSVILNEMKDPLKLAVRDSSVATLPQNDNNKKVGMTGKDAKSLLEEDKLVAPGTSVAVGRNNQVDTVIKKLSFSVASNFFNRLRSAIQLRLKDVRGEKETRATVLRSIKDGGLGLTETQANELEQVCATVGNLLARPPAKSKTDLMVEDQILPQTFHKMPVPAKMAPHNAFVHEEFLKKEEKFKISPVAVSRPAMKDVVAAAAPVGPVEEIKFFTLTDFRRLAQDPNQATKRLAQKFINLREESVLLFWQALDAWKQSPLFADYVGVLNRVFIGKVASDQQKTSDQITDVEIKALIAMEKDLVI</sequence>
<name>A0A1F6NV62_9BACT</name>
<reference evidence="1 2" key="1">
    <citation type="journal article" date="2016" name="Nat. Commun.">
        <title>Thousands of microbial genomes shed light on interconnected biogeochemical processes in an aquifer system.</title>
        <authorList>
            <person name="Anantharaman K."/>
            <person name="Brown C.T."/>
            <person name="Hug L.A."/>
            <person name="Sharon I."/>
            <person name="Castelle C.J."/>
            <person name="Probst A.J."/>
            <person name="Thomas B.C."/>
            <person name="Singh A."/>
            <person name="Wilkins M.J."/>
            <person name="Karaoz U."/>
            <person name="Brodie E.L."/>
            <person name="Williams K.H."/>
            <person name="Hubbard S.S."/>
            <person name="Banfield J.F."/>
        </authorList>
    </citation>
    <scope>NUCLEOTIDE SEQUENCE [LARGE SCALE GENOMIC DNA]</scope>
</reference>
<protein>
    <submittedName>
        <fullName evidence="1">Uncharacterized protein</fullName>
    </submittedName>
</protein>
<dbReference type="STRING" id="1798704.A3J93_03705"/>
<dbReference type="Proteomes" id="UP000177907">
    <property type="component" value="Unassembled WGS sequence"/>
</dbReference>